<accession>A0A2J6S3Y2</accession>
<keyword evidence="12" id="KW-1185">Reference proteome</keyword>
<dbReference type="GO" id="GO:0046872">
    <property type="term" value="F:metal ion binding"/>
    <property type="evidence" value="ECO:0007669"/>
    <property type="project" value="UniProtKB-UniRule"/>
</dbReference>
<evidence type="ECO:0000256" key="4">
    <source>
        <dbReference type="ARBA" id="ARBA00022801"/>
    </source>
</evidence>
<dbReference type="InterPro" id="IPR015366">
    <property type="entry name" value="S53_propep"/>
</dbReference>
<organism evidence="11 12">
    <name type="scientific">Hyaloscypha variabilis (strain UAMH 11265 / GT02V1 / F)</name>
    <name type="common">Meliniomyces variabilis</name>
    <dbReference type="NCBI Taxonomy" id="1149755"/>
    <lineage>
        <taxon>Eukaryota</taxon>
        <taxon>Fungi</taxon>
        <taxon>Dikarya</taxon>
        <taxon>Ascomycota</taxon>
        <taxon>Pezizomycotina</taxon>
        <taxon>Leotiomycetes</taxon>
        <taxon>Helotiales</taxon>
        <taxon>Hyaloscyphaceae</taxon>
        <taxon>Hyaloscypha</taxon>
        <taxon>Hyaloscypha variabilis</taxon>
    </lineage>
</organism>
<dbReference type="PROSITE" id="PS51695">
    <property type="entry name" value="SEDOLISIN"/>
    <property type="match status" value="1"/>
</dbReference>
<evidence type="ECO:0000256" key="1">
    <source>
        <dbReference type="ARBA" id="ARBA00004239"/>
    </source>
</evidence>
<evidence type="ECO:0000256" key="8">
    <source>
        <dbReference type="PROSITE-ProRule" id="PRU01032"/>
    </source>
</evidence>
<dbReference type="GO" id="GO:0004252">
    <property type="term" value="F:serine-type endopeptidase activity"/>
    <property type="evidence" value="ECO:0007669"/>
    <property type="project" value="UniProtKB-UniRule"/>
</dbReference>
<proteinExistence type="predicted"/>
<dbReference type="SUPFAM" id="SSF54897">
    <property type="entry name" value="Protease propeptides/inhibitors"/>
    <property type="match status" value="1"/>
</dbReference>
<dbReference type="STRING" id="1149755.A0A2J6S3Y2"/>
<dbReference type="SUPFAM" id="SSF52743">
    <property type="entry name" value="Subtilisin-like"/>
    <property type="match status" value="1"/>
</dbReference>
<dbReference type="Proteomes" id="UP000235786">
    <property type="component" value="Unassembled WGS sequence"/>
</dbReference>
<dbReference type="CDD" id="cd04056">
    <property type="entry name" value="Peptidases_S53"/>
    <property type="match status" value="1"/>
</dbReference>
<keyword evidence="9" id="KW-0732">Signal</keyword>
<evidence type="ECO:0000256" key="2">
    <source>
        <dbReference type="ARBA" id="ARBA00022670"/>
    </source>
</evidence>
<dbReference type="Pfam" id="PF09286">
    <property type="entry name" value="Pro-kuma_activ"/>
    <property type="match status" value="1"/>
</dbReference>
<keyword evidence="4 8" id="KW-0378">Hydrolase</keyword>
<evidence type="ECO:0000256" key="7">
    <source>
        <dbReference type="ARBA" id="ARBA00023145"/>
    </source>
</evidence>
<keyword evidence="3 8" id="KW-0479">Metal-binding</keyword>
<evidence type="ECO:0000313" key="12">
    <source>
        <dbReference type="Proteomes" id="UP000235786"/>
    </source>
</evidence>
<sequence length="669" mass="72506">MFVLKLVAVAAIAALSNAAPAPIKHVQHEKRQTPSSDWVKVARIEGTAILPMRIGLTQSNLDKGHDLLMEVSHPDSPKYGQYWTQEEVHDLFGPSEERVQAVRQWLETSGIDGSRIVHSDNKGWLAFDATVEEAEKLLLTEYYEHEHRHSSNVRVGCDEYHVPEHIQPHVDYITPGIKLTPVVKRDIKVARRSTPPFKKSTHHSLPLPETWPQLPPAAGSLPADVQGCGVNITPPCWKALYKLPDVNPPSTPANSLGLFEQGDYFAISDVQSYLTEFAPYVPLDHLPIPALIDGAAYSEPANNTDLVGGEANLDIDIATSLIYPQTVTLYQTDDQIYSPQEVALVNTFNTFLDALDGSYCTYSAYGETGNDPSIDPIYPDPAPGGYKGKLQCGVYKPTNVISASYGEAEHDLPFDYTARQCNEFLKLGLQGVSVSFASGDFGVASAPGDDSSNGCLGPEGKIFNPQYPSNCPYVTSVGGTQIYADQTVLDPESVMQVNLGGAAANFSSSGGFSNYFPQPSYQQAAVAQYFARHNPSYPYYSEFQVNLNTTKGLYNRIGRGYPDVASNGAYMPAYVNGELGQWFGTSLASPTFASILTLLNEERAAVGKGPIGFINPVLYANPGVLNDIVNGTNLGCDSGGFQAVPGWDPVTGLGTANYPKMKSLFLSLP</sequence>
<dbReference type="CDD" id="cd11377">
    <property type="entry name" value="Pro-peptidase_S53"/>
    <property type="match status" value="1"/>
</dbReference>
<dbReference type="GO" id="GO:0005576">
    <property type="term" value="C:extracellular region"/>
    <property type="evidence" value="ECO:0007669"/>
    <property type="project" value="UniProtKB-SubCell"/>
</dbReference>
<evidence type="ECO:0000256" key="5">
    <source>
        <dbReference type="ARBA" id="ARBA00022825"/>
    </source>
</evidence>
<dbReference type="SMART" id="SM00944">
    <property type="entry name" value="Pro-kuma_activ"/>
    <property type="match status" value="1"/>
</dbReference>
<dbReference type="Gene3D" id="3.40.50.200">
    <property type="entry name" value="Peptidase S8/S53 domain"/>
    <property type="match status" value="1"/>
</dbReference>
<protein>
    <submittedName>
        <fullName evidence="11">Subtilisin-like protein</fullName>
    </submittedName>
</protein>
<dbReference type="InterPro" id="IPR050819">
    <property type="entry name" value="Tripeptidyl-peptidase_I"/>
</dbReference>
<feature type="signal peptide" evidence="9">
    <location>
        <begin position="1"/>
        <end position="18"/>
    </location>
</feature>
<keyword evidence="6 8" id="KW-0106">Calcium</keyword>
<dbReference type="PANTHER" id="PTHR14218:SF19">
    <property type="entry name" value="SERINE PROTEASE AORO, PUTATIVE (AFU_ORTHOLOGUE AFUA_6G10250)-RELATED"/>
    <property type="match status" value="1"/>
</dbReference>
<evidence type="ECO:0000256" key="3">
    <source>
        <dbReference type="ARBA" id="ARBA00022723"/>
    </source>
</evidence>
<feature type="binding site" evidence="8">
    <location>
        <position position="627"/>
    </location>
    <ligand>
        <name>Ca(2+)</name>
        <dbReference type="ChEBI" id="CHEBI:29108"/>
    </ligand>
</feature>
<keyword evidence="7" id="KW-0865">Zymogen</keyword>
<feature type="binding site" evidence="8">
    <location>
        <position position="646"/>
    </location>
    <ligand>
        <name>Ca(2+)</name>
        <dbReference type="ChEBI" id="CHEBI:29108"/>
    </ligand>
</feature>
<name>A0A2J6S3Y2_HYAVF</name>
<dbReference type="InterPro" id="IPR030400">
    <property type="entry name" value="Sedolisin_dom"/>
</dbReference>
<evidence type="ECO:0000259" key="10">
    <source>
        <dbReference type="PROSITE" id="PS51695"/>
    </source>
</evidence>
<comment type="cofactor">
    <cofactor evidence="8">
        <name>Ca(2+)</name>
        <dbReference type="ChEBI" id="CHEBI:29108"/>
    </cofactor>
    <text evidence="8">Binds 1 Ca(2+) ion per subunit.</text>
</comment>
<feature type="active site" description="Charge relay system" evidence="8">
    <location>
        <position position="586"/>
    </location>
</feature>
<keyword evidence="2 8" id="KW-0645">Protease</keyword>
<dbReference type="GO" id="GO:0006508">
    <property type="term" value="P:proteolysis"/>
    <property type="evidence" value="ECO:0007669"/>
    <property type="project" value="UniProtKB-KW"/>
</dbReference>
<comment type="subcellular location">
    <subcellularLocation>
        <location evidence="1">Secreted</location>
        <location evidence="1">Extracellular space</location>
    </subcellularLocation>
</comment>
<feature type="domain" description="Peptidase S53" evidence="10">
    <location>
        <begin position="231"/>
        <end position="668"/>
    </location>
</feature>
<dbReference type="EMBL" id="KZ613940">
    <property type="protein sequence ID" value="PMD45484.1"/>
    <property type="molecule type" value="Genomic_DNA"/>
</dbReference>
<feature type="chain" id="PRO_5014425463" evidence="9">
    <location>
        <begin position="19"/>
        <end position="669"/>
    </location>
</feature>
<evidence type="ECO:0000256" key="6">
    <source>
        <dbReference type="ARBA" id="ARBA00022837"/>
    </source>
</evidence>
<dbReference type="GO" id="GO:0008240">
    <property type="term" value="F:tripeptidyl-peptidase activity"/>
    <property type="evidence" value="ECO:0007669"/>
    <property type="project" value="TreeGrafter"/>
</dbReference>
<dbReference type="OrthoDB" id="409122at2759"/>
<keyword evidence="5 8" id="KW-0720">Serine protease</keyword>
<dbReference type="PANTHER" id="PTHR14218">
    <property type="entry name" value="PROTEASE S8 TRIPEPTIDYL PEPTIDASE I CLN2"/>
    <property type="match status" value="1"/>
</dbReference>
<feature type="active site" description="Charge relay system" evidence="8">
    <location>
        <position position="314"/>
    </location>
</feature>
<evidence type="ECO:0000313" key="11">
    <source>
        <dbReference type="EMBL" id="PMD45484.1"/>
    </source>
</evidence>
<evidence type="ECO:0000256" key="9">
    <source>
        <dbReference type="SAM" id="SignalP"/>
    </source>
</evidence>
<reference evidence="11 12" key="1">
    <citation type="submission" date="2016-04" db="EMBL/GenBank/DDBJ databases">
        <title>A degradative enzymes factory behind the ericoid mycorrhizal symbiosis.</title>
        <authorList>
            <consortium name="DOE Joint Genome Institute"/>
            <person name="Martino E."/>
            <person name="Morin E."/>
            <person name="Grelet G."/>
            <person name="Kuo A."/>
            <person name="Kohler A."/>
            <person name="Daghino S."/>
            <person name="Barry K."/>
            <person name="Choi C."/>
            <person name="Cichocki N."/>
            <person name="Clum A."/>
            <person name="Copeland A."/>
            <person name="Hainaut M."/>
            <person name="Haridas S."/>
            <person name="Labutti K."/>
            <person name="Lindquist E."/>
            <person name="Lipzen A."/>
            <person name="Khouja H.-R."/>
            <person name="Murat C."/>
            <person name="Ohm R."/>
            <person name="Olson A."/>
            <person name="Spatafora J."/>
            <person name="Veneault-Fourrey C."/>
            <person name="Henrissat B."/>
            <person name="Grigoriev I."/>
            <person name="Martin F."/>
            <person name="Perotto S."/>
        </authorList>
    </citation>
    <scope>NUCLEOTIDE SEQUENCE [LARGE SCALE GENOMIC DNA]</scope>
    <source>
        <strain evidence="11 12">F</strain>
    </source>
</reference>
<feature type="binding site" evidence="8">
    <location>
        <position position="648"/>
    </location>
    <ligand>
        <name>Ca(2+)</name>
        <dbReference type="ChEBI" id="CHEBI:29108"/>
    </ligand>
</feature>
<feature type="active site" description="Charge relay system" evidence="8">
    <location>
        <position position="310"/>
    </location>
</feature>
<gene>
    <name evidence="11" type="ORF">L207DRAFT_562652</name>
</gene>
<dbReference type="InterPro" id="IPR036852">
    <property type="entry name" value="Peptidase_S8/S53_dom_sf"/>
</dbReference>
<dbReference type="AlphaFoldDB" id="A0A2J6S3Y2"/>
<feature type="binding site" evidence="8">
    <location>
        <position position="628"/>
    </location>
    <ligand>
        <name>Ca(2+)</name>
        <dbReference type="ChEBI" id="CHEBI:29108"/>
    </ligand>
</feature>